<dbReference type="KEGG" id="vg:8746795"/>
<dbReference type="Pfam" id="PF26447">
    <property type="entry name" value="DUF8126"/>
    <property type="match status" value="1"/>
</dbReference>
<sequence>MTEPRRDPRKADRTAVAATVDFLRARFLSIVAVGCVAAGLLVLVGYDVSIPRRAKLALLAAGLVVPYGFVGGDYVTSLLPDPDWIWLVDLDARVIDGALYRFPSDDWREITVVGPSGEPSRSYEVTDLTPFLKIGKNVDLEAMTVEGTWRGTLSDDELLRALSKVEECRGSLEEKAQRGFAIETQSFSILRNAARSCVMTVIRTFEDGTLPDSGESLADEVDTALEQFDLEDRLSDLDDDGDLDDLLDDERADATATGEPTERSEGERADAAADASEVSADD</sequence>
<feature type="compositionally biased region" description="Acidic residues" evidence="1">
    <location>
        <begin position="237"/>
        <end position="251"/>
    </location>
</feature>
<keyword evidence="2" id="KW-1133">Transmembrane helix</keyword>
<dbReference type="GeneID" id="8746795"/>
<dbReference type="RefSeq" id="YP_003412000.1">
    <property type="nucleotide sequence ID" value="NC_013758.1"/>
</dbReference>
<dbReference type="EMBL" id="GU321093">
    <property type="protein sequence ID" value="ADB79722.1"/>
    <property type="molecule type" value="Genomic_DNA"/>
</dbReference>
<keyword evidence="2" id="KW-0472">Membrane</keyword>
<keyword evidence="2" id="KW-0812">Transmembrane</keyword>
<evidence type="ECO:0000256" key="2">
    <source>
        <dbReference type="SAM" id="Phobius"/>
    </source>
</evidence>
<evidence type="ECO:0000259" key="3">
    <source>
        <dbReference type="Pfam" id="PF26447"/>
    </source>
</evidence>
<reference evidence="4 5" key="1">
    <citation type="journal article" date="2010" name="J. Virol.">
        <title>New, closely related haloarchaeal viral elements with different nucleic Acid types.</title>
        <authorList>
            <person name="Roine E."/>
            <person name="Kukkaro P."/>
            <person name="Paulin L."/>
            <person name="Laurinavicius S."/>
            <person name="Domanska A."/>
            <person name="Somerharju P."/>
            <person name="Bamford D.H."/>
        </authorList>
    </citation>
    <scope>NUCLEOTIDE SEQUENCE [LARGE SCALE GENOMIC DNA]</scope>
</reference>
<dbReference type="Pfam" id="PF26446">
    <property type="entry name" value="DUF8125"/>
    <property type="match status" value="1"/>
</dbReference>
<evidence type="ECO:0000313" key="5">
    <source>
        <dbReference type="Proteomes" id="UP000202879"/>
    </source>
</evidence>
<dbReference type="Proteomes" id="UP000202879">
    <property type="component" value="Segment"/>
</dbReference>
<dbReference type="InterPro" id="IPR058438">
    <property type="entry name" value="DUF8125"/>
</dbReference>
<keyword evidence="5" id="KW-1185">Reference proteome</keyword>
<feature type="domain" description="DUF8125" evidence="3">
    <location>
        <begin position="157"/>
        <end position="233"/>
    </location>
</feature>
<accession>D3JVC3</accession>
<organism evidence="4 5">
    <name type="scientific">Haloarcula hispanica pleomorphic virus 1</name>
    <dbReference type="NCBI Taxonomy" id="710112"/>
    <lineage>
        <taxon>Viruses</taxon>
        <taxon>Monodnaviria</taxon>
        <taxon>Trapavirae</taxon>
        <taxon>Saleviricota</taxon>
        <taxon>Huolimaviricetes</taxon>
        <taxon>Haloruvirales</taxon>
        <taxon>Pleolipoviridae</taxon>
        <taxon>Alphapleolipovirus</taxon>
        <taxon>Alphapleolipovirus italiense</taxon>
    </lineage>
</organism>
<dbReference type="OrthoDB" id="23391at10239"/>
<proteinExistence type="predicted"/>
<feature type="compositionally biased region" description="Basic and acidic residues" evidence="1">
    <location>
        <begin position="260"/>
        <end position="271"/>
    </location>
</feature>
<feature type="transmembrane region" description="Helical" evidence="2">
    <location>
        <begin position="27"/>
        <end position="44"/>
    </location>
</feature>
<evidence type="ECO:0000313" key="4">
    <source>
        <dbReference type="EMBL" id="ADB79722.1"/>
    </source>
</evidence>
<protein>
    <submittedName>
        <fullName evidence="4">ORF6</fullName>
    </submittedName>
</protein>
<feature type="compositionally biased region" description="Low complexity" evidence="1">
    <location>
        <begin position="272"/>
        <end position="282"/>
    </location>
</feature>
<evidence type="ECO:0000256" key="1">
    <source>
        <dbReference type="SAM" id="MobiDB-lite"/>
    </source>
</evidence>
<dbReference type="InterPro" id="IPR058439">
    <property type="entry name" value="DUF8126"/>
</dbReference>
<name>D3JVC3_9VIRU</name>
<feature type="region of interest" description="Disordered" evidence="1">
    <location>
        <begin position="235"/>
        <end position="282"/>
    </location>
</feature>